<evidence type="ECO:0000256" key="6">
    <source>
        <dbReference type="ARBA" id="ARBA00012169"/>
    </source>
</evidence>
<feature type="region of interest" description="Disordered" evidence="15">
    <location>
        <begin position="411"/>
        <end position="430"/>
    </location>
</feature>
<dbReference type="PROSITE" id="PS00915">
    <property type="entry name" value="PI3_4_KINASE_1"/>
    <property type="match status" value="1"/>
</dbReference>
<evidence type="ECO:0000256" key="15">
    <source>
        <dbReference type="SAM" id="MobiDB-lite"/>
    </source>
</evidence>
<name>S8CT89_9LAMI</name>
<evidence type="ECO:0000256" key="14">
    <source>
        <dbReference type="ARBA" id="ARBA00023136"/>
    </source>
</evidence>
<sequence>LTMAKLLPLTRVFGEWVESPREVTRTIPTSESIGESGWLIRFFDSAFFCEWIAVSYLYKHEHSGVRDYLCNRMYSLPISGIESYLFQICYMCIHKPCPALDKFVIDICSKSLKIALKVHWFLMAELEDVDDNDGISRIQEKCQIAATLRGEWPPLLKPHAHNPLSLKITSNIGNSSAGGKNQMFNKLLSSKPKFWPLTSSSSNNASPPPISSPSSGNLLMQDDGGKVAESPEDGNKILKRLIPSPKMRDALLFRKTVDKEDENSEKDGGFLNKFLKDSRDEDSKKSAENGKENDLEPEKGEGGFFKRLLRDSRDEDSRKSIEKCKENDDEPEKEDGLFKRSLSTPDEDVKRSPIDVDKEKIDEHVKEGSFFTRWLRDSRDEEGRKSKDKENEDVAERERGFFKRLLRDNRGDDARKPFERNQENSIESEKEGSFFKRFLRDGREDALKSLEKHKEVEQHDKDGGFLKRLLSSGRDEDATPSVTKDDNEFVKDGFFRRFRNSRDDAEEVNSIPDGFFKRLFKDSNTDSDERPSSKATEDDDKEGFFKKFFKDKFEERKDNRTKNDDAERGTKSSEGDDKNVLFREPLKEKNDDKKDSVDLDHQDSNGCLNGDCEEASELSLFRKFFRVHPEDSKNINDNRQQSSNLSESSPGTEKFFRKLFKDRERSVEESELYGSKKTKTVCPGSPKQQNENSTGKPPLPDSATQLRKRIYHDSLDFVLFLCETSYGLVDVFPVEDRKTALHESLIEINTRIDDSQSNGGVCFPMGKGMYRVIHIPEYEAVLLNSREKAPYMICVEVLKSESPSNSKDVPTAQKLSKGGIPLANGDAFLPKPPPWAYPLWSRQDMYNGGYDRMARSTSEAIDQAMAQWDAKMKFVRVNFSVEGEIDHTDHLHSPQHDTDILGQMREDECTCNSARVKVVLSEEPGVTWDDIVEQDDLDLKEHRRVPSTVAMEEVKAAALKGEAPAGLPLKGAGQDSTVALSQVAKGGVSNVSDALAGELWEVKKERIRKSSSYGQLAGWDLRSVIVKSGDDCRQEHVAVQLISHFYDIFQEAGLPLWLRPYEVLVTSSYTALIETIPDTASLHSIKSRFRGISSLREFFVAKYQEKSPTFKLAQRNFVESMAGYSIVCYLLQVKDRHNGNLLLDEEGHIIHIDFGFMLSNSPGGVNFESAPFKLTRELLEVMDSDAEGVPSEFFDYFKVLCIQGFLTCRKHAERIILLVEMLQNSDFPCFKGGPKTIQNLRKRFHLSLTEEQCVSLVLSLISSSLDAWRTRQYDYYQRVLNGIL</sequence>
<feature type="compositionally biased region" description="Basic and acidic residues" evidence="15">
    <location>
        <begin position="556"/>
        <end position="603"/>
    </location>
</feature>
<comment type="caution">
    <text evidence="18">The sequence shown here is derived from an EMBL/GenBank/DDBJ whole genome shotgun (WGS) entry which is preliminary data.</text>
</comment>
<dbReference type="GO" id="GO:0048768">
    <property type="term" value="P:root hair cell tip growth"/>
    <property type="evidence" value="ECO:0007669"/>
    <property type="project" value="UniProtKB-ARBA"/>
</dbReference>
<dbReference type="Gene3D" id="1.10.1070.11">
    <property type="entry name" value="Phosphatidylinositol 3-/4-kinase, catalytic domain"/>
    <property type="match status" value="1"/>
</dbReference>
<keyword evidence="10" id="KW-0808">Transferase</keyword>
<feature type="compositionally biased region" description="Basic and acidic residues" evidence="15">
    <location>
        <begin position="347"/>
        <end position="362"/>
    </location>
</feature>
<dbReference type="InterPro" id="IPR036940">
    <property type="entry name" value="PI3/4_kinase_cat_sf"/>
</dbReference>
<feature type="compositionally biased region" description="Polar residues" evidence="15">
    <location>
        <begin position="637"/>
        <end position="651"/>
    </location>
</feature>
<dbReference type="Proteomes" id="UP000015453">
    <property type="component" value="Unassembled WGS sequence"/>
</dbReference>
<feature type="region of interest" description="Disordered" evidence="15">
    <location>
        <begin position="452"/>
        <end position="486"/>
    </location>
</feature>
<evidence type="ECO:0000256" key="1">
    <source>
        <dbReference type="ARBA" id="ARBA00001686"/>
    </source>
</evidence>
<dbReference type="Pfam" id="PF00454">
    <property type="entry name" value="PI3_PI4_kinase"/>
    <property type="match status" value="1"/>
</dbReference>
<keyword evidence="9" id="KW-0597">Phosphoprotein</keyword>
<comment type="similarity">
    <text evidence="5">Belongs to the PI3/PI4-kinase family. Type III PI4K subfamily.</text>
</comment>
<keyword evidence="13" id="KW-0333">Golgi apparatus</keyword>
<protein>
    <recommendedName>
        <fullName evidence="6">1-phosphatidylinositol 4-kinase</fullName>
        <ecNumber evidence="6">2.7.1.67</ecNumber>
    </recommendedName>
</protein>
<dbReference type="InterPro" id="IPR016024">
    <property type="entry name" value="ARM-type_fold"/>
</dbReference>
<dbReference type="GO" id="GO:0004430">
    <property type="term" value="F:1-phosphatidylinositol 4-kinase activity"/>
    <property type="evidence" value="ECO:0007669"/>
    <property type="project" value="UniProtKB-EC"/>
</dbReference>
<evidence type="ECO:0000313" key="18">
    <source>
        <dbReference type="EMBL" id="EPS70479.1"/>
    </source>
</evidence>
<evidence type="ECO:0000256" key="3">
    <source>
        <dbReference type="ARBA" id="ARBA00004236"/>
    </source>
</evidence>
<dbReference type="InterPro" id="IPR015433">
    <property type="entry name" value="PI3/4_kinase"/>
</dbReference>
<evidence type="ECO:0000259" key="17">
    <source>
        <dbReference type="PROSITE" id="PS51545"/>
    </source>
</evidence>
<evidence type="ECO:0000256" key="4">
    <source>
        <dbReference type="ARBA" id="ARBA00004601"/>
    </source>
</evidence>
<dbReference type="PROSITE" id="PS51545">
    <property type="entry name" value="PIK_HELICAL"/>
    <property type="match status" value="1"/>
</dbReference>
<feature type="compositionally biased region" description="Basic and acidic residues" evidence="15">
    <location>
        <begin position="308"/>
        <end position="326"/>
    </location>
</feature>
<feature type="region of interest" description="Disordered" evidence="15">
    <location>
        <begin position="667"/>
        <end position="702"/>
    </location>
</feature>
<reference evidence="18 19" key="1">
    <citation type="journal article" date="2013" name="BMC Genomics">
        <title>The miniature genome of a carnivorous plant Genlisea aurea contains a low number of genes and short non-coding sequences.</title>
        <authorList>
            <person name="Leushkin E.V."/>
            <person name="Sutormin R.A."/>
            <person name="Nabieva E.R."/>
            <person name="Penin A.A."/>
            <person name="Kondrashov A.S."/>
            <person name="Logacheva M.D."/>
        </authorList>
    </citation>
    <scope>NUCLEOTIDE SEQUENCE [LARGE SCALE GENOMIC DNA]</scope>
</reference>
<dbReference type="EMBL" id="AUSU01001663">
    <property type="protein sequence ID" value="EPS70479.1"/>
    <property type="molecule type" value="Genomic_DNA"/>
</dbReference>
<feature type="compositionally biased region" description="Basic and acidic residues" evidence="15">
    <location>
        <begin position="274"/>
        <end position="301"/>
    </location>
</feature>
<feature type="domain" description="PI3K/PI4K catalytic" evidence="16">
    <location>
        <begin position="1001"/>
        <end position="1269"/>
    </location>
</feature>
<keyword evidence="19" id="KW-1185">Reference proteome</keyword>
<dbReference type="Gene3D" id="3.30.1010.10">
    <property type="entry name" value="Phosphatidylinositol 3-kinase Catalytic Subunit, Chain A, domain 4"/>
    <property type="match status" value="1"/>
</dbReference>
<dbReference type="GO" id="GO:0005794">
    <property type="term" value="C:Golgi apparatus"/>
    <property type="evidence" value="ECO:0007669"/>
    <property type="project" value="UniProtKB-SubCell"/>
</dbReference>
<evidence type="ECO:0000259" key="16">
    <source>
        <dbReference type="PROSITE" id="PS50290"/>
    </source>
</evidence>
<feature type="compositionally biased region" description="Basic and acidic residues" evidence="15">
    <location>
        <begin position="452"/>
        <end position="465"/>
    </location>
</feature>
<dbReference type="InterPro" id="IPR000403">
    <property type="entry name" value="PI3/4_kinase_cat_dom"/>
</dbReference>
<comment type="catalytic activity">
    <reaction evidence="1">
        <text>a 1,2-diacyl-sn-glycero-3-phospho-(1D-myo-inositol) + ATP = a 1,2-diacyl-sn-glycero-3-phospho-(1D-myo-inositol 4-phosphate) + ADP + H(+)</text>
        <dbReference type="Rhea" id="RHEA:19877"/>
        <dbReference type="ChEBI" id="CHEBI:15378"/>
        <dbReference type="ChEBI" id="CHEBI:30616"/>
        <dbReference type="ChEBI" id="CHEBI:57880"/>
        <dbReference type="ChEBI" id="CHEBI:58178"/>
        <dbReference type="ChEBI" id="CHEBI:456216"/>
        <dbReference type="EC" id="2.7.1.67"/>
    </reaction>
</comment>
<dbReference type="PANTHER" id="PTHR10048:SF22">
    <property type="entry name" value="PHOSPHATIDYLINOSITOL 4-KINASE BETA"/>
    <property type="match status" value="1"/>
</dbReference>
<evidence type="ECO:0000256" key="9">
    <source>
        <dbReference type="ARBA" id="ARBA00022553"/>
    </source>
</evidence>
<feature type="region of interest" description="Disordered" evidence="15">
    <location>
        <begin position="632"/>
        <end position="651"/>
    </location>
</feature>
<dbReference type="GO" id="GO:0005886">
    <property type="term" value="C:plasma membrane"/>
    <property type="evidence" value="ECO:0007669"/>
    <property type="project" value="UniProtKB-SubCell"/>
</dbReference>
<evidence type="ECO:0000256" key="13">
    <source>
        <dbReference type="ARBA" id="ARBA00023034"/>
    </source>
</evidence>
<dbReference type="SUPFAM" id="SSF56112">
    <property type="entry name" value="Protein kinase-like (PK-like)"/>
    <property type="match status" value="1"/>
</dbReference>
<feature type="region of interest" description="Disordered" evidence="15">
    <location>
        <begin position="519"/>
        <end position="539"/>
    </location>
</feature>
<feature type="region of interest" description="Disordered" evidence="15">
    <location>
        <begin position="556"/>
        <end position="610"/>
    </location>
</feature>
<feature type="compositionally biased region" description="Polar residues" evidence="15">
    <location>
        <begin position="686"/>
        <end position="695"/>
    </location>
</feature>
<keyword evidence="8" id="KW-1003">Cell membrane</keyword>
<dbReference type="GO" id="GO:0030659">
    <property type="term" value="C:cytoplasmic vesicle membrane"/>
    <property type="evidence" value="ECO:0007669"/>
    <property type="project" value="UniProtKB-SubCell"/>
</dbReference>
<dbReference type="EC" id="2.7.1.67" evidence="6"/>
<dbReference type="OrthoDB" id="10264149at2759"/>
<evidence type="ECO:0000256" key="10">
    <source>
        <dbReference type="ARBA" id="ARBA00022679"/>
    </source>
</evidence>
<dbReference type="InterPro" id="IPR057754">
    <property type="entry name" value="PI4-kinase_beta/PIK1_cat"/>
</dbReference>
<dbReference type="FunFam" id="1.10.1070.11:FF:000019">
    <property type="entry name" value="Phosphatidylinositol 4-kinase beta 1"/>
    <property type="match status" value="1"/>
</dbReference>
<dbReference type="InterPro" id="IPR011009">
    <property type="entry name" value="Kinase-like_dom_sf"/>
</dbReference>
<feature type="compositionally biased region" description="Basic and acidic residues" evidence="15">
    <location>
        <begin position="473"/>
        <end position="486"/>
    </location>
</feature>
<organism evidence="18 19">
    <name type="scientific">Genlisea aurea</name>
    <dbReference type="NCBI Taxonomy" id="192259"/>
    <lineage>
        <taxon>Eukaryota</taxon>
        <taxon>Viridiplantae</taxon>
        <taxon>Streptophyta</taxon>
        <taxon>Embryophyta</taxon>
        <taxon>Tracheophyta</taxon>
        <taxon>Spermatophyta</taxon>
        <taxon>Magnoliopsida</taxon>
        <taxon>eudicotyledons</taxon>
        <taxon>Gunneridae</taxon>
        <taxon>Pentapetalae</taxon>
        <taxon>asterids</taxon>
        <taxon>lamiids</taxon>
        <taxon>Lamiales</taxon>
        <taxon>Lentibulariaceae</taxon>
        <taxon>Genlisea</taxon>
    </lineage>
</organism>
<dbReference type="PROSITE" id="PS50290">
    <property type="entry name" value="PI3_4_KINASE_3"/>
    <property type="match status" value="1"/>
</dbReference>
<feature type="domain" description="PIK helical" evidence="17">
    <location>
        <begin position="1"/>
        <end position="145"/>
    </location>
</feature>
<dbReference type="InterPro" id="IPR049160">
    <property type="entry name" value="PI4KB-PIK1_PIK"/>
</dbReference>
<keyword evidence="7" id="KW-0217">Developmental protein</keyword>
<dbReference type="CDD" id="cd05168">
    <property type="entry name" value="PI4Kc_III_beta"/>
    <property type="match status" value="1"/>
</dbReference>
<dbReference type="GO" id="GO:0048015">
    <property type="term" value="P:phosphatidylinositol-mediated signaling"/>
    <property type="evidence" value="ECO:0007669"/>
    <property type="project" value="TreeGrafter"/>
</dbReference>
<keyword evidence="12" id="KW-0418">Kinase</keyword>
<gene>
    <name evidence="18" type="ORF">M569_04281</name>
</gene>
<keyword evidence="14" id="KW-0472">Membrane</keyword>
<evidence type="ECO:0000313" key="19">
    <source>
        <dbReference type="Proteomes" id="UP000015453"/>
    </source>
</evidence>
<evidence type="ECO:0000256" key="11">
    <source>
        <dbReference type="ARBA" id="ARBA00022737"/>
    </source>
</evidence>
<feature type="non-terminal residue" evidence="18">
    <location>
        <position position="1"/>
    </location>
</feature>
<evidence type="ECO:0000256" key="7">
    <source>
        <dbReference type="ARBA" id="ARBA00022473"/>
    </source>
</evidence>
<feature type="region of interest" description="Disordered" evidence="15">
    <location>
        <begin position="259"/>
        <end position="362"/>
    </location>
</feature>
<evidence type="ECO:0000256" key="2">
    <source>
        <dbReference type="ARBA" id="ARBA00004180"/>
    </source>
</evidence>
<evidence type="ECO:0000256" key="12">
    <source>
        <dbReference type="ARBA" id="ARBA00022777"/>
    </source>
</evidence>
<comment type="subcellular location">
    <subcellularLocation>
        <location evidence="3">Cell membrane</location>
    </subcellularLocation>
    <subcellularLocation>
        <location evidence="2">Cytoplasmic vesicle membrane</location>
        <topology evidence="2">Peripheral membrane protein</topology>
        <orientation evidence="2">Cytoplasmic side</orientation>
    </subcellularLocation>
    <subcellularLocation>
        <location evidence="4">Golgi apparatus</location>
        <location evidence="4">trans-Golgi network</location>
    </subcellularLocation>
</comment>
<evidence type="ECO:0000256" key="8">
    <source>
        <dbReference type="ARBA" id="ARBA00022475"/>
    </source>
</evidence>
<dbReference type="Pfam" id="PF21245">
    <property type="entry name" value="PI4KB-PIK1_PIK"/>
    <property type="match status" value="1"/>
</dbReference>
<dbReference type="GO" id="GO:0009860">
    <property type="term" value="P:pollen tube growth"/>
    <property type="evidence" value="ECO:0007669"/>
    <property type="project" value="UniProtKB-ARBA"/>
</dbReference>
<feature type="region of interest" description="Disordered" evidence="15">
    <location>
        <begin position="198"/>
        <end position="241"/>
    </location>
</feature>
<dbReference type="InterPro" id="IPR018936">
    <property type="entry name" value="PI3/4_kinase_CS"/>
</dbReference>
<dbReference type="PROSITE" id="PS00916">
    <property type="entry name" value="PI3_4_KINASE_2"/>
    <property type="match status" value="1"/>
</dbReference>
<dbReference type="SUPFAM" id="SSF48371">
    <property type="entry name" value="ARM repeat"/>
    <property type="match status" value="1"/>
</dbReference>
<dbReference type="FunFam" id="3.30.1010.10:FF:000038">
    <property type="entry name" value="Phosphatidylinositol 4-kinase beta 1"/>
    <property type="match status" value="1"/>
</dbReference>
<dbReference type="GO" id="GO:0046854">
    <property type="term" value="P:phosphatidylinositol phosphate biosynthetic process"/>
    <property type="evidence" value="ECO:0007669"/>
    <property type="project" value="InterPro"/>
</dbReference>
<dbReference type="PANTHER" id="PTHR10048">
    <property type="entry name" value="PHOSPHATIDYLINOSITOL KINASE"/>
    <property type="match status" value="1"/>
</dbReference>
<dbReference type="SMART" id="SM00146">
    <property type="entry name" value="PI3Kc"/>
    <property type="match status" value="1"/>
</dbReference>
<evidence type="ECO:0000256" key="5">
    <source>
        <dbReference type="ARBA" id="ARBA00006209"/>
    </source>
</evidence>
<keyword evidence="11" id="KW-0677">Repeat</keyword>
<accession>S8CT89</accession>
<proteinExistence type="inferred from homology"/>
<dbReference type="InterPro" id="IPR001263">
    <property type="entry name" value="PI3K_accessory_dom"/>
</dbReference>